<dbReference type="GO" id="GO:0005739">
    <property type="term" value="C:mitochondrion"/>
    <property type="evidence" value="ECO:0007669"/>
    <property type="project" value="TreeGrafter"/>
</dbReference>
<reference evidence="2" key="1">
    <citation type="submission" date="2025-08" db="UniProtKB">
        <authorList>
            <consortium name="RefSeq"/>
        </authorList>
    </citation>
    <scope>IDENTIFICATION</scope>
    <source>
        <tissue evidence="2">Leaf</tissue>
    </source>
</reference>
<dbReference type="AlphaFoldDB" id="A0A8B8Q978"/>
<gene>
    <name evidence="2" type="primary">LOC115750446</name>
</gene>
<keyword evidence="1" id="KW-1185">Reference proteome</keyword>
<protein>
    <submittedName>
        <fullName evidence="2">Glycine--tRNA ligase, mitochondrial 1-like</fullName>
    </submittedName>
</protein>
<dbReference type="RefSeq" id="XP_030543679.1">
    <property type="nucleotide sequence ID" value="XM_030687819.2"/>
</dbReference>
<dbReference type="InterPro" id="IPR027031">
    <property type="entry name" value="Gly-tRNA_synthase/POLG2"/>
</dbReference>
<evidence type="ECO:0000313" key="1">
    <source>
        <dbReference type="Proteomes" id="UP000827889"/>
    </source>
</evidence>
<dbReference type="SUPFAM" id="SSF55681">
    <property type="entry name" value="Class II aaRS and biotin synthetases"/>
    <property type="match status" value="1"/>
</dbReference>
<dbReference type="Gene3D" id="3.30.930.10">
    <property type="entry name" value="Bira Bifunctional Protein, Domain 2"/>
    <property type="match status" value="1"/>
</dbReference>
<dbReference type="GO" id="GO:0004820">
    <property type="term" value="F:glycine-tRNA ligase activity"/>
    <property type="evidence" value="ECO:0007669"/>
    <property type="project" value="TreeGrafter"/>
</dbReference>
<sequence length="119" mass="13744">MDRADYSPRKVLAGDGDLTREAFRETLLKALLEGGWSCIPSQRYRRIHAIYDYGLLGYDIKENLLKLWDRHFALEDSMRAVPLPHANPGRRRGDNTVPMVNDEKTGTVYRADHLAQRFL</sequence>
<organism evidence="1 2">
    <name type="scientific">Rhodamnia argentea</name>
    <dbReference type="NCBI Taxonomy" id="178133"/>
    <lineage>
        <taxon>Eukaryota</taxon>
        <taxon>Viridiplantae</taxon>
        <taxon>Streptophyta</taxon>
        <taxon>Embryophyta</taxon>
        <taxon>Tracheophyta</taxon>
        <taxon>Spermatophyta</taxon>
        <taxon>Magnoliopsida</taxon>
        <taxon>eudicotyledons</taxon>
        <taxon>Gunneridae</taxon>
        <taxon>Pentapetalae</taxon>
        <taxon>rosids</taxon>
        <taxon>malvids</taxon>
        <taxon>Myrtales</taxon>
        <taxon>Myrtaceae</taxon>
        <taxon>Myrtoideae</taxon>
        <taxon>Myrteae</taxon>
        <taxon>Australasian group</taxon>
        <taxon>Rhodamnia</taxon>
    </lineage>
</organism>
<dbReference type="Proteomes" id="UP000827889">
    <property type="component" value="Chromosome 5"/>
</dbReference>
<dbReference type="InterPro" id="IPR045864">
    <property type="entry name" value="aa-tRNA-synth_II/BPL/LPL"/>
</dbReference>
<proteinExistence type="predicted"/>
<dbReference type="PANTHER" id="PTHR10745:SF0">
    <property type="entry name" value="GLYCINE--TRNA LIGASE"/>
    <property type="match status" value="1"/>
</dbReference>
<dbReference type="GeneID" id="115750446"/>
<dbReference type="PANTHER" id="PTHR10745">
    <property type="entry name" value="GLYCYL-TRNA SYNTHETASE/DNA POLYMERASE SUBUNIT GAMMA-2"/>
    <property type="match status" value="1"/>
</dbReference>
<dbReference type="GO" id="GO:0070150">
    <property type="term" value="P:mitochondrial glycyl-tRNA aminoacylation"/>
    <property type="evidence" value="ECO:0007669"/>
    <property type="project" value="TreeGrafter"/>
</dbReference>
<accession>A0A8B8Q978</accession>
<evidence type="ECO:0000313" key="2">
    <source>
        <dbReference type="RefSeq" id="XP_030543679.1"/>
    </source>
</evidence>
<dbReference type="KEGG" id="rarg:115750446"/>
<name>A0A8B8Q978_9MYRT</name>